<dbReference type="Pfam" id="PF00535">
    <property type="entry name" value="Glycos_transf_2"/>
    <property type="match status" value="1"/>
</dbReference>
<keyword evidence="5" id="KW-1185">Reference proteome</keyword>
<feature type="region of interest" description="Disordered" evidence="2">
    <location>
        <begin position="1"/>
        <end position="33"/>
    </location>
</feature>
<dbReference type="InterPro" id="IPR001173">
    <property type="entry name" value="Glyco_trans_2-like"/>
</dbReference>
<evidence type="ECO:0000256" key="2">
    <source>
        <dbReference type="SAM" id="MobiDB-lite"/>
    </source>
</evidence>
<sequence length="341" mass="39180">MGGARRQRRGVPQPGSKDDLCRESSQAAAPTQTARRDNLTSVCVLILTHNESLHIERAITHVKSFAKEIFVIDSGSKDATVEIAKANGAQVLFNPWTNYSRQFQWGLDNAPITADWIMRLDADEVIEPALAAEICEKLPTLGSDVAAVNLKRKHIFLDRWVRHGGRYPLILTRIWRKGQGRIEDRWMDEHILVWGGRTVLFDNPFSDHNLNDLTFFTDKHNRYANREAVDVLNQRYGLFATDIVLTKDASSLQASLKRFIKEKIYNRIPFPVSSFGYFIYRYMFQLGFLDGLEGLCYHFLQGFWYRFLVGAKIMEFERAIRHLPTREAKLAKLANMTGLKL</sequence>
<gene>
    <name evidence="4" type="ORF">FNA46_10410</name>
</gene>
<evidence type="ECO:0000259" key="3">
    <source>
        <dbReference type="Pfam" id="PF00535"/>
    </source>
</evidence>
<comment type="similarity">
    <text evidence="1">Belongs to the glycosyltransferase 2 family. WaaE/KdtX subfamily.</text>
</comment>
<evidence type="ECO:0000256" key="1">
    <source>
        <dbReference type="ARBA" id="ARBA00038494"/>
    </source>
</evidence>
<dbReference type="PANTHER" id="PTHR43630:SF2">
    <property type="entry name" value="GLYCOSYLTRANSFERASE"/>
    <property type="match status" value="1"/>
</dbReference>
<comment type="caution">
    <text evidence="4">The sequence shown here is derived from an EMBL/GenBank/DDBJ whole genome shotgun (WGS) entry which is preliminary data.</text>
</comment>
<keyword evidence="4" id="KW-0808">Transferase</keyword>
<dbReference type="Proteomes" id="UP000316801">
    <property type="component" value="Unassembled WGS sequence"/>
</dbReference>
<evidence type="ECO:0000313" key="5">
    <source>
        <dbReference type="Proteomes" id="UP000316801"/>
    </source>
</evidence>
<organism evidence="4 5">
    <name type="scientific">Rhizobium straminoryzae</name>
    <dbReference type="NCBI Taxonomy" id="1387186"/>
    <lineage>
        <taxon>Bacteria</taxon>
        <taxon>Pseudomonadati</taxon>
        <taxon>Pseudomonadota</taxon>
        <taxon>Alphaproteobacteria</taxon>
        <taxon>Hyphomicrobiales</taxon>
        <taxon>Rhizobiaceae</taxon>
        <taxon>Rhizobium/Agrobacterium group</taxon>
        <taxon>Rhizobium</taxon>
    </lineage>
</organism>
<dbReference type="InterPro" id="IPR029044">
    <property type="entry name" value="Nucleotide-diphossugar_trans"/>
</dbReference>
<reference evidence="4 5" key="1">
    <citation type="submission" date="2019-07" db="EMBL/GenBank/DDBJ databases">
        <title>Ln-dependent methylotrophs.</title>
        <authorList>
            <person name="Tani A."/>
        </authorList>
    </citation>
    <scope>NUCLEOTIDE SEQUENCE [LARGE SCALE GENOMIC DNA]</scope>
    <source>
        <strain evidence="4 5">SM12</strain>
    </source>
</reference>
<feature type="domain" description="Glycosyltransferase 2-like" evidence="3">
    <location>
        <begin position="43"/>
        <end position="178"/>
    </location>
</feature>
<dbReference type="GO" id="GO:0016740">
    <property type="term" value="F:transferase activity"/>
    <property type="evidence" value="ECO:0007669"/>
    <property type="project" value="UniProtKB-KW"/>
</dbReference>
<dbReference type="Gene3D" id="3.90.550.10">
    <property type="entry name" value="Spore Coat Polysaccharide Biosynthesis Protein SpsA, Chain A"/>
    <property type="match status" value="1"/>
</dbReference>
<proteinExistence type="inferred from homology"/>
<accession>A0A549TBC0</accession>
<protein>
    <submittedName>
        <fullName evidence="4">Glycosyltransferase family 2 protein</fullName>
    </submittedName>
</protein>
<dbReference type="PANTHER" id="PTHR43630">
    <property type="entry name" value="POLY-BETA-1,6-N-ACETYL-D-GLUCOSAMINE SYNTHASE"/>
    <property type="match status" value="1"/>
</dbReference>
<dbReference type="SUPFAM" id="SSF53448">
    <property type="entry name" value="Nucleotide-diphospho-sugar transferases"/>
    <property type="match status" value="1"/>
</dbReference>
<feature type="compositionally biased region" description="Polar residues" evidence="2">
    <location>
        <begin position="23"/>
        <end position="33"/>
    </location>
</feature>
<evidence type="ECO:0000313" key="4">
    <source>
        <dbReference type="EMBL" id="TRL39166.1"/>
    </source>
</evidence>
<dbReference type="AlphaFoldDB" id="A0A549TBC0"/>
<name>A0A549TBC0_9HYPH</name>
<dbReference type="EMBL" id="VJMG01000023">
    <property type="protein sequence ID" value="TRL39166.1"/>
    <property type="molecule type" value="Genomic_DNA"/>
</dbReference>
<dbReference type="CDD" id="cd02511">
    <property type="entry name" value="Beta4Glucosyltransferase"/>
    <property type="match status" value="1"/>
</dbReference>